<dbReference type="Gene3D" id="1.20.1250.20">
    <property type="entry name" value="MFS general substrate transporter like domains"/>
    <property type="match status" value="2"/>
</dbReference>
<feature type="transmembrane region" description="Helical" evidence="4">
    <location>
        <begin position="54"/>
        <end position="74"/>
    </location>
</feature>
<keyword evidence="1 4" id="KW-0812">Transmembrane</keyword>
<dbReference type="GO" id="GO:0022857">
    <property type="term" value="F:transmembrane transporter activity"/>
    <property type="evidence" value="ECO:0007669"/>
    <property type="project" value="InterPro"/>
</dbReference>
<protein>
    <recommendedName>
        <fullName evidence="7">Sodium-dependent glucose transporter 1</fullName>
    </recommendedName>
</protein>
<proteinExistence type="predicted"/>
<evidence type="ECO:0000313" key="6">
    <source>
        <dbReference type="Proteomes" id="UP001497497"/>
    </source>
</evidence>
<dbReference type="EMBL" id="CAXITT010000061">
    <property type="protein sequence ID" value="CAL1530088.1"/>
    <property type="molecule type" value="Genomic_DNA"/>
</dbReference>
<name>A0AAV2HD93_LYMST</name>
<organism evidence="5 6">
    <name type="scientific">Lymnaea stagnalis</name>
    <name type="common">Great pond snail</name>
    <name type="synonym">Helix stagnalis</name>
    <dbReference type="NCBI Taxonomy" id="6523"/>
    <lineage>
        <taxon>Eukaryota</taxon>
        <taxon>Metazoa</taxon>
        <taxon>Spiralia</taxon>
        <taxon>Lophotrochozoa</taxon>
        <taxon>Mollusca</taxon>
        <taxon>Gastropoda</taxon>
        <taxon>Heterobranchia</taxon>
        <taxon>Euthyneura</taxon>
        <taxon>Panpulmonata</taxon>
        <taxon>Hygrophila</taxon>
        <taxon>Lymnaeoidea</taxon>
        <taxon>Lymnaeidae</taxon>
        <taxon>Lymnaea</taxon>
    </lineage>
</organism>
<evidence type="ECO:0000256" key="1">
    <source>
        <dbReference type="ARBA" id="ARBA00022692"/>
    </source>
</evidence>
<accession>A0AAV2HD93</accession>
<keyword evidence="3 4" id="KW-0472">Membrane</keyword>
<evidence type="ECO:0000313" key="5">
    <source>
        <dbReference type="EMBL" id="CAL1530088.1"/>
    </source>
</evidence>
<feature type="transmembrane region" description="Helical" evidence="4">
    <location>
        <begin position="121"/>
        <end position="139"/>
    </location>
</feature>
<feature type="transmembrane region" description="Helical" evidence="4">
    <location>
        <begin position="421"/>
        <end position="442"/>
    </location>
</feature>
<feature type="transmembrane region" description="Helical" evidence="4">
    <location>
        <begin position="94"/>
        <end position="114"/>
    </location>
</feature>
<dbReference type="Pfam" id="PF07690">
    <property type="entry name" value="MFS_1"/>
    <property type="match status" value="1"/>
</dbReference>
<dbReference type="PANTHER" id="PTHR23121:SF9">
    <property type="entry name" value="SODIUM-DEPENDENT GLUCOSE TRANSPORTER 1"/>
    <property type="match status" value="1"/>
</dbReference>
<feature type="transmembrane region" description="Helical" evidence="4">
    <location>
        <begin position="338"/>
        <end position="358"/>
    </location>
</feature>
<feature type="transmembrane region" description="Helical" evidence="4">
    <location>
        <begin position="243"/>
        <end position="269"/>
    </location>
</feature>
<feature type="transmembrane region" description="Helical" evidence="4">
    <location>
        <begin position="390"/>
        <end position="409"/>
    </location>
</feature>
<comment type="caution">
    <text evidence="5">The sequence shown here is derived from an EMBL/GenBank/DDBJ whole genome shotgun (WGS) entry which is preliminary data.</text>
</comment>
<dbReference type="PANTHER" id="PTHR23121">
    <property type="entry name" value="SODIUM-DEPENDENT GLUCOSE TRANSPORTER 1"/>
    <property type="match status" value="1"/>
</dbReference>
<evidence type="ECO:0000256" key="2">
    <source>
        <dbReference type="ARBA" id="ARBA00022989"/>
    </source>
</evidence>
<evidence type="ECO:0000256" key="3">
    <source>
        <dbReference type="ARBA" id="ARBA00023136"/>
    </source>
</evidence>
<sequence length="526" mass="58305">MAKQTISSNGAALSEEKDIFLVQEETNSQGNKSKEKPTNKSLKTKDSSLYRKKVFFSLWLAVSLFSLGVTVGQMGPTFLDLQIITNTNVEEASAFFTGASIGYLTGSMISGAIYNKVNKPFLEFTSLLLLGVFTTATPHCSSYPLMIVIRTAVGICCGCVDTTSNAEHMRIWGNEGQVLMQLLHFAFALGGVISPLYSEPFLAEKSLENDTTTAILNETLSLNYTNMSNISENTLPQTTNVHWAFLITGIWTLLSSIPFLVFWIQGAINKKKNESKKENKKITQRDLPKPVLILVLLTLCFMYVLYCCVEDTFASFLMTFLVKEYDYVTKSKGAHITALYWASFATSRFLSIFISNFITAVHLLFICCTLMLISFLGFFLSAIFAVSNPAVIDGLIFFSVMAGLSMSAVFPSGFSWTEAELLKVTGCVSSCILVSASIGTMVNPLMLGYLMTEFSNIWFCYLLLGETIALCCVFLFLWSLNRFILNNRYGSLNAQRSLSFSVEVNEPEQPLAAVEIYRKNVSNSSL</sequence>
<feature type="transmembrane region" description="Helical" evidence="4">
    <location>
        <begin position="363"/>
        <end position="384"/>
    </location>
</feature>
<dbReference type="SUPFAM" id="SSF103473">
    <property type="entry name" value="MFS general substrate transporter"/>
    <property type="match status" value="1"/>
</dbReference>
<feature type="transmembrane region" description="Helical" evidence="4">
    <location>
        <begin position="290"/>
        <end position="318"/>
    </location>
</feature>
<evidence type="ECO:0000256" key="4">
    <source>
        <dbReference type="SAM" id="Phobius"/>
    </source>
</evidence>
<dbReference type="InterPro" id="IPR011701">
    <property type="entry name" value="MFS"/>
</dbReference>
<reference evidence="5 6" key="1">
    <citation type="submission" date="2024-04" db="EMBL/GenBank/DDBJ databases">
        <authorList>
            <consortium name="Genoscope - CEA"/>
            <person name="William W."/>
        </authorList>
    </citation>
    <scope>NUCLEOTIDE SEQUENCE [LARGE SCALE GENOMIC DNA]</scope>
</reference>
<keyword evidence="2 4" id="KW-1133">Transmembrane helix</keyword>
<dbReference type="Proteomes" id="UP001497497">
    <property type="component" value="Unassembled WGS sequence"/>
</dbReference>
<gene>
    <name evidence="5" type="ORF">GSLYS_00004221001</name>
</gene>
<feature type="transmembrane region" description="Helical" evidence="4">
    <location>
        <begin position="454"/>
        <end position="478"/>
    </location>
</feature>
<dbReference type="AlphaFoldDB" id="A0AAV2HD93"/>
<keyword evidence="6" id="KW-1185">Reference proteome</keyword>
<dbReference type="InterPro" id="IPR036259">
    <property type="entry name" value="MFS_trans_sf"/>
</dbReference>
<evidence type="ECO:0008006" key="7">
    <source>
        <dbReference type="Google" id="ProtNLM"/>
    </source>
</evidence>